<feature type="transmembrane region" description="Helical" evidence="7">
    <location>
        <begin position="166"/>
        <end position="184"/>
    </location>
</feature>
<feature type="transmembrane region" description="Helical" evidence="7">
    <location>
        <begin position="142"/>
        <end position="160"/>
    </location>
</feature>
<feature type="domain" description="ABC transmembrane type-1" evidence="9">
    <location>
        <begin position="33"/>
        <end position="310"/>
    </location>
</feature>
<keyword evidence="2 7" id="KW-0812">Transmembrane</keyword>
<reference evidence="10 11" key="1">
    <citation type="submission" date="2019-04" db="EMBL/GenBank/DDBJ databases">
        <title>Pedobacter sp. AR-3-17 sp. nov., isolated from Arctic soil.</title>
        <authorList>
            <person name="Dahal R.H."/>
            <person name="Kim D.-U."/>
        </authorList>
    </citation>
    <scope>NUCLEOTIDE SEQUENCE [LARGE SCALE GENOMIC DNA]</scope>
    <source>
        <strain evidence="10 11">AR-3-17</strain>
    </source>
</reference>
<dbReference type="GO" id="GO:0005886">
    <property type="term" value="C:plasma membrane"/>
    <property type="evidence" value="ECO:0007669"/>
    <property type="project" value="UniProtKB-SubCell"/>
</dbReference>
<sequence length="563" mass="63963">MISEKENYSIRKAVKRFYQLVSLERKEIGFVYFYAIISGFILLSLPLGIQAITNLLFGATVSTSLIVLIGVVVLGVLFTGILQVAQMRVIERIQQRIFTRLTFAYAYRIPKISLISIDDYYLPELVNRFFDTANLQKGFSKLLLDFPAASIQILFGLILLCFYHPVFIVFALIVCSLVYMIFYFTSAKGFKTSMVESDYKYDVAHWLEEVSRAIKTFKFHQHNELHLEKTDKLVSGYLSSRTSHFMVLILQYRVLIIFKVLITAAMLIIGSYLFIEQQINLGQFIASEIIIITILNSIEKLIVNLEVVYDVLTALEKLNKVLDKPQDESADLVLNQNIPKKLGVSIKANDLSFAYPNKRPIIKNVNFEIKEGEKVCITGLEGTGKSTLLKLLAGIYPDFSGNILFNGLAIKMVPKKILYQNIATLFADDELFSGTLLENITIGNKNVNFNDLDLVCKIVGLEEFITGQQQGYQLHLDPQGKKQSYNTVQKILLARCLVNKPSLLLVEDTWGGIEPSIRKQIISYLTNENQQFTLLVVTNDEDFISKCNKKLYLDNEIFKTSTI</sequence>
<dbReference type="RefSeq" id="WP_136826472.1">
    <property type="nucleotide sequence ID" value="NZ_SWBP01000003.1"/>
</dbReference>
<evidence type="ECO:0000256" key="7">
    <source>
        <dbReference type="SAM" id="Phobius"/>
    </source>
</evidence>
<evidence type="ECO:0000313" key="11">
    <source>
        <dbReference type="Proteomes" id="UP000308181"/>
    </source>
</evidence>
<comment type="caution">
    <text evidence="10">The sequence shown here is derived from an EMBL/GenBank/DDBJ whole genome shotgun (WGS) entry which is preliminary data.</text>
</comment>
<dbReference type="Gene3D" id="1.20.1560.10">
    <property type="entry name" value="ABC transporter type 1, transmembrane domain"/>
    <property type="match status" value="1"/>
</dbReference>
<dbReference type="Proteomes" id="UP000308181">
    <property type="component" value="Unassembled WGS sequence"/>
</dbReference>
<protein>
    <submittedName>
        <fullName evidence="10">ABC transporter ATP-binding protein</fullName>
    </submittedName>
</protein>
<dbReference type="SUPFAM" id="SSF90123">
    <property type="entry name" value="ABC transporter transmembrane region"/>
    <property type="match status" value="1"/>
</dbReference>
<evidence type="ECO:0000259" key="8">
    <source>
        <dbReference type="PROSITE" id="PS50893"/>
    </source>
</evidence>
<dbReference type="GO" id="GO:0016887">
    <property type="term" value="F:ATP hydrolysis activity"/>
    <property type="evidence" value="ECO:0007669"/>
    <property type="project" value="InterPro"/>
</dbReference>
<keyword evidence="5 7" id="KW-1133">Transmembrane helix</keyword>
<evidence type="ECO:0000256" key="6">
    <source>
        <dbReference type="ARBA" id="ARBA00023136"/>
    </source>
</evidence>
<dbReference type="InterPro" id="IPR039421">
    <property type="entry name" value="Type_1_exporter"/>
</dbReference>
<dbReference type="GO" id="GO:0005524">
    <property type="term" value="F:ATP binding"/>
    <property type="evidence" value="ECO:0007669"/>
    <property type="project" value="UniProtKB-KW"/>
</dbReference>
<evidence type="ECO:0000256" key="2">
    <source>
        <dbReference type="ARBA" id="ARBA00022692"/>
    </source>
</evidence>
<organism evidence="10 11">
    <name type="scientific">Pedobacter cryophilus</name>
    <dbReference type="NCBI Taxonomy" id="2571271"/>
    <lineage>
        <taxon>Bacteria</taxon>
        <taxon>Pseudomonadati</taxon>
        <taxon>Bacteroidota</taxon>
        <taxon>Sphingobacteriia</taxon>
        <taxon>Sphingobacteriales</taxon>
        <taxon>Sphingobacteriaceae</taxon>
        <taxon>Pedobacter</taxon>
    </lineage>
</organism>
<dbReference type="OrthoDB" id="311344at2"/>
<dbReference type="InterPro" id="IPR003593">
    <property type="entry name" value="AAA+_ATPase"/>
</dbReference>
<keyword evidence="4 10" id="KW-0067">ATP-binding</keyword>
<dbReference type="PANTHER" id="PTHR43394">
    <property type="entry name" value="ATP-DEPENDENT PERMEASE MDL1, MITOCHONDRIAL"/>
    <property type="match status" value="1"/>
</dbReference>
<keyword evidence="3" id="KW-0547">Nucleotide-binding</keyword>
<keyword evidence="6 7" id="KW-0472">Membrane</keyword>
<name>A0A4V5NX58_9SPHI</name>
<evidence type="ECO:0000313" key="10">
    <source>
        <dbReference type="EMBL" id="TKB97877.1"/>
    </source>
</evidence>
<gene>
    <name evidence="10" type="ORF">FA046_11045</name>
</gene>
<feature type="transmembrane region" description="Helical" evidence="7">
    <location>
        <begin position="30"/>
        <end position="49"/>
    </location>
</feature>
<dbReference type="EMBL" id="SWBP01000003">
    <property type="protein sequence ID" value="TKB97877.1"/>
    <property type="molecule type" value="Genomic_DNA"/>
</dbReference>
<dbReference type="InterPro" id="IPR011527">
    <property type="entry name" value="ABC1_TM_dom"/>
</dbReference>
<evidence type="ECO:0000256" key="5">
    <source>
        <dbReference type="ARBA" id="ARBA00022989"/>
    </source>
</evidence>
<dbReference type="PROSITE" id="PS50893">
    <property type="entry name" value="ABC_TRANSPORTER_2"/>
    <property type="match status" value="1"/>
</dbReference>
<feature type="domain" description="ABC transporter" evidence="8">
    <location>
        <begin position="346"/>
        <end position="563"/>
    </location>
</feature>
<dbReference type="PANTHER" id="PTHR43394:SF4">
    <property type="entry name" value="TOXIN SECRETION ABC TRANSPORTER ATP-BINDING PROTEIN"/>
    <property type="match status" value="1"/>
</dbReference>
<dbReference type="AlphaFoldDB" id="A0A4V5NX58"/>
<comment type="subcellular location">
    <subcellularLocation>
        <location evidence="1">Cell membrane</location>
        <topology evidence="1">Multi-pass membrane protein</topology>
    </subcellularLocation>
</comment>
<dbReference type="PROSITE" id="PS50929">
    <property type="entry name" value="ABC_TM1F"/>
    <property type="match status" value="1"/>
</dbReference>
<evidence type="ECO:0000256" key="3">
    <source>
        <dbReference type="ARBA" id="ARBA00022741"/>
    </source>
</evidence>
<evidence type="ECO:0000256" key="4">
    <source>
        <dbReference type="ARBA" id="ARBA00022840"/>
    </source>
</evidence>
<keyword evidence="11" id="KW-1185">Reference proteome</keyword>
<dbReference type="SUPFAM" id="SSF52540">
    <property type="entry name" value="P-loop containing nucleoside triphosphate hydrolases"/>
    <property type="match status" value="1"/>
</dbReference>
<dbReference type="InterPro" id="IPR036640">
    <property type="entry name" value="ABC1_TM_sf"/>
</dbReference>
<feature type="transmembrane region" description="Helical" evidence="7">
    <location>
        <begin position="55"/>
        <end position="82"/>
    </location>
</feature>
<accession>A0A4V5NX58</accession>
<dbReference type="SMART" id="SM00382">
    <property type="entry name" value="AAA"/>
    <property type="match status" value="1"/>
</dbReference>
<evidence type="ECO:0000259" key="9">
    <source>
        <dbReference type="PROSITE" id="PS50929"/>
    </source>
</evidence>
<evidence type="ECO:0000256" key="1">
    <source>
        <dbReference type="ARBA" id="ARBA00004651"/>
    </source>
</evidence>
<dbReference type="InterPro" id="IPR003439">
    <property type="entry name" value="ABC_transporter-like_ATP-bd"/>
</dbReference>
<dbReference type="Pfam" id="PF00664">
    <property type="entry name" value="ABC_membrane"/>
    <property type="match status" value="1"/>
</dbReference>
<dbReference type="GO" id="GO:0015421">
    <property type="term" value="F:ABC-type oligopeptide transporter activity"/>
    <property type="evidence" value="ECO:0007669"/>
    <property type="project" value="TreeGrafter"/>
</dbReference>
<dbReference type="InterPro" id="IPR027417">
    <property type="entry name" value="P-loop_NTPase"/>
</dbReference>
<dbReference type="Gene3D" id="3.40.50.300">
    <property type="entry name" value="P-loop containing nucleotide triphosphate hydrolases"/>
    <property type="match status" value="1"/>
</dbReference>
<feature type="transmembrane region" description="Helical" evidence="7">
    <location>
        <begin position="254"/>
        <end position="275"/>
    </location>
</feature>
<dbReference type="Pfam" id="PF00005">
    <property type="entry name" value="ABC_tran"/>
    <property type="match status" value="1"/>
</dbReference>
<proteinExistence type="predicted"/>